<dbReference type="GO" id="GO:0046872">
    <property type="term" value="F:metal ion binding"/>
    <property type="evidence" value="ECO:0007669"/>
    <property type="project" value="UniProtKB-KW"/>
</dbReference>
<keyword evidence="4" id="KW-0378">Hydrolase</keyword>
<evidence type="ECO:0000259" key="8">
    <source>
        <dbReference type="Pfam" id="PF01435"/>
    </source>
</evidence>
<reference evidence="9 10" key="1">
    <citation type="submission" date="2018-07" db="EMBL/GenBank/DDBJ databases">
        <title>Genomic Encyclopedia of Type Strains, Phase IV (KMG-IV): sequencing the most valuable type-strain genomes for metagenomic binning, comparative biology and taxonomic classification.</title>
        <authorList>
            <person name="Goeker M."/>
        </authorList>
    </citation>
    <scope>NUCLEOTIDE SEQUENCE [LARGE SCALE GENOMIC DNA]</scope>
    <source>
        <strain evidence="9 10">DSM 100911</strain>
    </source>
</reference>
<evidence type="ECO:0000256" key="7">
    <source>
        <dbReference type="SAM" id="SignalP"/>
    </source>
</evidence>
<dbReference type="OrthoDB" id="9810445at2"/>
<evidence type="ECO:0000256" key="1">
    <source>
        <dbReference type="ARBA" id="ARBA00001947"/>
    </source>
</evidence>
<comment type="cofactor">
    <cofactor evidence="1">
        <name>Zn(2+)</name>
        <dbReference type="ChEBI" id="CHEBI:29105"/>
    </cofactor>
</comment>
<evidence type="ECO:0000256" key="4">
    <source>
        <dbReference type="ARBA" id="ARBA00022801"/>
    </source>
</evidence>
<dbReference type="PANTHER" id="PTHR22726">
    <property type="entry name" value="METALLOENDOPEPTIDASE OMA1"/>
    <property type="match status" value="1"/>
</dbReference>
<evidence type="ECO:0000313" key="10">
    <source>
        <dbReference type="Proteomes" id="UP000252174"/>
    </source>
</evidence>
<protein>
    <submittedName>
        <fullName evidence="9">Putative Zn-dependent protease</fullName>
    </submittedName>
</protein>
<evidence type="ECO:0000313" key="9">
    <source>
        <dbReference type="EMBL" id="RCX09158.1"/>
    </source>
</evidence>
<evidence type="ECO:0000256" key="2">
    <source>
        <dbReference type="ARBA" id="ARBA00022670"/>
    </source>
</evidence>
<dbReference type="AlphaFoldDB" id="A0A369ALE6"/>
<dbReference type="GO" id="GO:0016020">
    <property type="term" value="C:membrane"/>
    <property type="evidence" value="ECO:0007669"/>
    <property type="project" value="TreeGrafter"/>
</dbReference>
<dbReference type="Gene3D" id="3.30.2010.10">
    <property type="entry name" value="Metalloproteases ('zincins'), catalytic domain"/>
    <property type="match status" value="1"/>
</dbReference>
<evidence type="ECO:0000256" key="5">
    <source>
        <dbReference type="ARBA" id="ARBA00022833"/>
    </source>
</evidence>
<dbReference type="InterPro" id="IPR001915">
    <property type="entry name" value="Peptidase_M48"/>
</dbReference>
<dbReference type="EMBL" id="QPJU01000006">
    <property type="protein sequence ID" value="RCX09158.1"/>
    <property type="molecule type" value="Genomic_DNA"/>
</dbReference>
<evidence type="ECO:0000256" key="6">
    <source>
        <dbReference type="ARBA" id="ARBA00023049"/>
    </source>
</evidence>
<keyword evidence="6" id="KW-0482">Metalloprotease</keyword>
<keyword evidence="2 9" id="KW-0645">Protease</keyword>
<evidence type="ECO:0000256" key="3">
    <source>
        <dbReference type="ARBA" id="ARBA00022723"/>
    </source>
</evidence>
<dbReference type="GO" id="GO:0051603">
    <property type="term" value="P:proteolysis involved in protein catabolic process"/>
    <property type="evidence" value="ECO:0007669"/>
    <property type="project" value="TreeGrafter"/>
</dbReference>
<dbReference type="RefSeq" id="WP_114483492.1">
    <property type="nucleotide sequence ID" value="NZ_QPJU01000006.1"/>
</dbReference>
<dbReference type="Proteomes" id="UP000252174">
    <property type="component" value="Unassembled WGS sequence"/>
</dbReference>
<dbReference type="Pfam" id="PF01435">
    <property type="entry name" value="Peptidase_M48"/>
    <property type="match status" value="1"/>
</dbReference>
<feature type="domain" description="Peptidase M48" evidence="8">
    <location>
        <begin position="99"/>
        <end position="273"/>
    </location>
</feature>
<feature type="signal peptide" evidence="7">
    <location>
        <begin position="1"/>
        <end position="35"/>
    </location>
</feature>
<feature type="chain" id="PRO_5016959166" evidence="7">
    <location>
        <begin position="36"/>
        <end position="517"/>
    </location>
</feature>
<keyword evidence="7" id="KW-0732">Signal</keyword>
<sequence length="517" mass="56119">MRYFKRNWRLALINKALAASLIVATGVSLPPSTSAQTRLPALGEGGDITVAEERQLGDMIARDIYRDPSYVDDPPLAEYVQGIWDELLAAARKLGELTPEIDAPFAWEVLLIRDRTVNAFALPGGYMGVQFGLIGVVTSRDELASVLAHETSHITQRHISRLITQQGQQTPLVIAAMVLGALAASRSPDATQALVLGGQALAVQNQLNFSRDMEREADRMGYTLMQPAGFAPQGFVSMFDKLQQANRLNDNGAWPYLRTHPLTTERIADMQARLQSTGLAFFVPPPTTEHAMLSARARVLANPGVDALRQRVAEPKNPGFATLPLARRAAALYATALASSQLRDFDGARASARQLADAVRSDAGALRQAQLLATEIELAAGDAQAALQRLPAKERSPHPRPEMLLRAQALLRSGRVADAAEVAETLQTWVTTHARDATAWQLLASAWQVQGQALRAIRAEAESFVAHYDYAAAVDRLKAAQNLARKGGANVDYIEASIIDARLRAVQLLAKEQAAQR</sequence>
<accession>A0A369ALE6</accession>
<organism evidence="9 10">
    <name type="scientific">Extensimonas vulgaris</name>
    <dbReference type="NCBI Taxonomy" id="1031594"/>
    <lineage>
        <taxon>Bacteria</taxon>
        <taxon>Pseudomonadati</taxon>
        <taxon>Pseudomonadota</taxon>
        <taxon>Betaproteobacteria</taxon>
        <taxon>Burkholderiales</taxon>
        <taxon>Comamonadaceae</taxon>
        <taxon>Extensimonas</taxon>
    </lineage>
</organism>
<proteinExistence type="predicted"/>
<name>A0A369ALE6_9BURK</name>
<comment type="caution">
    <text evidence="9">The sequence shown here is derived from an EMBL/GenBank/DDBJ whole genome shotgun (WGS) entry which is preliminary data.</text>
</comment>
<keyword evidence="5" id="KW-0862">Zinc</keyword>
<gene>
    <name evidence="9" type="ORF">DFR45_10646</name>
</gene>
<dbReference type="PANTHER" id="PTHR22726:SF1">
    <property type="entry name" value="METALLOENDOPEPTIDASE OMA1, MITOCHONDRIAL"/>
    <property type="match status" value="1"/>
</dbReference>
<dbReference type="InterPro" id="IPR051156">
    <property type="entry name" value="Mito/Outer_Membr_Metalloprot"/>
</dbReference>
<dbReference type="GO" id="GO:0004222">
    <property type="term" value="F:metalloendopeptidase activity"/>
    <property type="evidence" value="ECO:0007669"/>
    <property type="project" value="InterPro"/>
</dbReference>
<keyword evidence="10" id="KW-1185">Reference proteome</keyword>
<keyword evidence="3" id="KW-0479">Metal-binding</keyword>